<dbReference type="EMBL" id="FOXV01000002">
    <property type="protein sequence ID" value="SFQ13983.1"/>
    <property type="molecule type" value="Genomic_DNA"/>
</dbReference>
<keyword evidence="2" id="KW-1185">Reference proteome</keyword>
<gene>
    <name evidence="1" type="ORF">SAMN05421853_10290</name>
</gene>
<organism evidence="1 2">
    <name type="scientific">Roseivivax halotolerans</name>
    <dbReference type="NCBI Taxonomy" id="93684"/>
    <lineage>
        <taxon>Bacteria</taxon>
        <taxon>Pseudomonadati</taxon>
        <taxon>Pseudomonadota</taxon>
        <taxon>Alphaproteobacteria</taxon>
        <taxon>Rhodobacterales</taxon>
        <taxon>Roseobacteraceae</taxon>
        <taxon>Roseivivax</taxon>
    </lineage>
</organism>
<dbReference type="Proteomes" id="UP000243106">
    <property type="component" value="Unassembled WGS sequence"/>
</dbReference>
<dbReference type="AlphaFoldDB" id="A0A1I5W2T6"/>
<accession>A0A1I5W2T6</accession>
<reference evidence="2" key="1">
    <citation type="submission" date="2016-10" db="EMBL/GenBank/DDBJ databases">
        <authorList>
            <person name="Varghese N."/>
            <person name="Submissions S."/>
        </authorList>
    </citation>
    <scope>NUCLEOTIDE SEQUENCE [LARGE SCALE GENOMIC DNA]</scope>
    <source>
        <strain evidence="2">JCM 10271</strain>
    </source>
</reference>
<dbReference type="RefSeq" id="WP_093009373.1">
    <property type="nucleotide sequence ID" value="NZ_FOXV01000002.1"/>
</dbReference>
<name>A0A1I5W2T6_9RHOB</name>
<evidence type="ECO:0008006" key="3">
    <source>
        <dbReference type="Google" id="ProtNLM"/>
    </source>
</evidence>
<evidence type="ECO:0000313" key="2">
    <source>
        <dbReference type="Proteomes" id="UP000243106"/>
    </source>
</evidence>
<sequence length="121" mass="13525">MSEIHDQLIACLGEIDTQKLLRTLGGTRIEVPQTARRSKLSKIIGPDGVARLIATFGPGRLVLPMGDVRGQAGRRAHAKRLLTEGAATRDVARQADLHTRSVERYRRQLREDRQLSLFDDD</sequence>
<dbReference type="STRING" id="93684.SAMN05421853_10290"/>
<protein>
    <recommendedName>
        <fullName evidence="3">Homeodomain-like domain-containing protein</fullName>
    </recommendedName>
</protein>
<evidence type="ECO:0000313" key="1">
    <source>
        <dbReference type="EMBL" id="SFQ13983.1"/>
    </source>
</evidence>
<proteinExistence type="predicted"/>